<dbReference type="PANTHER" id="PTHR11461">
    <property type="entry name" value="SERINE PROTEASE INHIBITOR, SERPIN"/>
    <property type="match status" value="1"/>
</dbReference>
<dbReference type="Gene3D" id="2.30.39.10">
    <property type="entry name" value="Alpha-1-antitrypsin, domain 1"/>
    <property type="match status" value="1"/>
</dbReference>
<dbReference type="Ensembl" id="ENSCLAT00000011321.1">
    <property type="protein sequence ID" value="ENSCLAP00000011185.1"/>
    <property type="gene ID" value="ENSCLAG00000007728.1"/>
</dbReference>
<name>A0A8C2YNA0_CHILA</name>
<protein>
    <recommendedName>
        <fullName evidence="4">Serpin domain-containing protein</fullName>
    </recommendedName>
</protein>
<dbReference type="GO" id="GO:0004867">
    <property type="term" value="F:serine-type endopeptidase inhibitor activity"/>
    <property type="evidence" value="ECO:0007669"/>
    <property type="project" value="UniProtKB-KW"/>
</dbReference>
<dbReference type="InterPro" id="IPR023796">
    <property type="entry name" value="Serpin_dom"/>
</dbReference>
<dbReference type="OMA" id="MAIMERP"/>
<dbReference type="FunFam" id="2.30.39.10:FF:000001">
    <property type="entry name" value="Serpin family B member 2"/>
    <property type="match status" value="1"/>
</dbReference>
<proteinExistence type="inferred from homology"/>
<dbReference type="Pfam" id="PF00079">
    <property type="entry name" value="Serpin"/>
    <property type="match status" value="1"/>
</dbReference>
<dbReference type="InterPro" id="IPR023795">
    <property type="entry name" value="Serpin_CS"/>
</dbReference>
<dbReference type="InterPro" id="IPR042178">
    <property type="entry name" value="Serpin_sf_1"/>
</dbReference>
<dbReference type="InterPro" id="IPR042185">
    <property type="entry name" value="Serpin_sf_2"/>
</dbReference>
<reference evidence="5" key="1">
    <citation type="submission" date="2025-08" db="UniProtKB">
        <authorList>
            <consortium name="Ensembl"/>
        </authorList>
    </citation>
    <scope>IDENTIFICATION</scope>
</reference>
<evidence type="ECO:0000259" key="4">
    <source>
        <dbReference type="SMART" id="SM00093"/>
    </source>
</evidence>
<dbReference type="PROSITE" id="PS00284">
    <property type="entry name" value="SERPIN"/>
    <property type="match status" value="1"/>
</dbReference>
<reference evidence="5" key="2">
    <citation type="submission" date="2025-09" db="UniProtKB">
        <authorList>
            <consortium name="Ensembl"/>
        </authorList>
    </citation>
    <scope>IDENTIFICATION</scope>
</reference>
<dbReference type="InterPro" id="IPR036186">
    <property type="entry name" value="Serpin_sf"/>
</dbReference>
<keyword evidence="6" id="KW-1185">Reference proteome</keyword>
<evidence type="ECO:0000313" key="5">
    <source>
        <dbReference type="Ensembl" id="ENSCLAP00000011185.1"/>
    </source>
</evidence>
<evidence type="ECO:0000256" key="1">
    <source>
        <dbReference type="ARBA" id="ARBA00006426"/>
    </source>
</evidence>
<evidence type="ECO:0000256" key="3">
    <source>
        <dbReference type="ARBA" id="ARBA00022900"/>
    </source>
</evidence>
<dbReference type="PANTHER" id="PTHR11461:SF161">
    <property type="entry name" value="SERPIN B13"/>
    <property type="match status" value="1"/>
</dbReference>
<dbReference type="SMART" id="SM00093">
    <property type="entry name" value="SERPIN"/>
    <property type="match status" value="1"/>
</dbReference>
<organism evidence="5 6">
    <name type="scientific">Chinchilla lanigera</name>
    <name type="common">Long-tailed chinchilla</name>
    <name type="synonym">Chinchilla villidera</name>
    <dbReference type="NCBI Taxonomy" id="34839"/>
    <lineage>
        <taxon>Eukaryota</taxon>
        <taxon>Metazoa</taxon>
        <taxon>Chordata</taxon>
        <taxon>Craniata</taxon>
        <taxon>Vertebrata</taxon>
        <taxon>Euteleostomi</taxon>
        <taxon>Mammalia</taxon>
        <taxon>Eutheria</taxon>
        <taxon>Euarchontoglires</taxon>
        <taxon>Glires</taxon>
        <taxon>Rodentia</taxon>
        <taxon>Hystricomorpha</taxon>
        <taxon>Chinchillidae</taxon>
        <taxon>Chinchilla</taxon>
    </lineage>
</organism>
<keyword evidence="3" id="KW-0722">Serine protease inhibitor</keyword>
<dbReference type="InterPro" id="IPR000215">
    <property type="entry name" value="Serpin_fam"/>
</dbReference>
<dbReference type="SUPFAM" id="SSF56574">
    <property type="entry name" value="Serpins"/>
    <property type="match status" value="1"/>
</dbReference>
<dbReference type="AlphaFoldDB" id="A0A8C2YNA0"/>
<comment type="similarity">
    <text evidence="1">Belongs to the serpin family. Ov-serpin subfamily.</text>
</comment>
<accession>A0A8C2YNA0</accession>
<keyword evidence="2" id="KW-0646">Protease inhibitor</keyword>
<sequence>MMAQSHSFSFVYLEDLQAKIVGIPYKNNELSMFVLLPNDVDGLEKIIDKITPEKLMEWTNPGQMETRNVSLHLPRLEVQDSYDLEAVLMALGLGNAFSEQDAHCSGMDPHSKLQAQRFLHRCFLEVTEDGTEAAEATSMTFTVSSDSGYEYVHCNHPFLFFIRHNESKNILFFGRFSSP</sequence>
<evidence type="ECO:0000256" key="2">
    <source>
        <dbReference type="ARBA" id="ARBA00022690"/>
    </source>
</evidence>
<evidence type="ECO:0000313" key="6">
    <source>
        <dbReference type="Proteomes" id="UP000694398"/>
    </source>
</evidence>
<feature type="domain" description="Serpin" evidence="4">
    <location>
        <begin position="1"/>
        <end position="179"/>
    </location>
</feature>
<dbReference type="GeneTree" id="ENSGT00940000162214"/>
<dbReference type="Gene3D" id="3.30.497.10">
    <property type="entry name" value="Antithrombin, subunit I, domain 2"/>
    <property type="match status" value="1"/>
</dbReference>
<dbReference type="GO" id="GO:0005615">
    <property type="term" value="C:extracellular space"/>
    <property type="evidence" value="ECO:0007669"/>
    <property type="project" value="InterPro"/>
</dbReference>
<dbReference type="Proteomes" id="UP000694398">
    <property type="component" value="Unassembled WGS sequence"/>
</dbReference>